<reference evidence="2 3" key="1">
    <citation type="submission" date="2020-08" db="EMBL/GenBank/DDBJ databases">
        <title>Sequencing the genomes of 1000 actinobacteria strains.</title>
        <authorList>
            <person name="Klenk H.-P."/>
        </authorList>
    </citation>
    <scope>NUCLEOTIDE SEQUENCE [LARGE SCALE GENOMIC DNA]</scope>
    <source>
        <strain evidence="2 3">DSM 16678</strain>
    </source>
</reference>
<protein>
    <submittedName>
        <fullName evidence="2">Uncharacterized protein</fullName>
    </submittedName>
</protein>
<dbReference type="EMBL" id="JACIBU010000001">
    <property type="protein sequence ID" value="MBB3677736.1"/>
    <property type="molecule type" value="Genomic_DNA"/>
</dbReference>
<proteinExistence type="predicted"/>
<evidence type="ECO:0000313" key="2">
    <source>
        <dbReference type="EMBL" id="MBB3677736.1"/>
    </source>
</evidence>
<comment type="caution">
    <text evidence="2">The sequence shown here is derived from an EMBL/GenBank/DDBJ whole genome shotgun (WGS) entry which is preliminary data.</text>
</comment>
<accession>A0A839Y8M1</accession>
<sequence>MQDDDRRHQMDDDSAHRPEGGEPRTDQPPVIRLLANPRRVRRA</sequence>
<feature type="compositionally biased region" description="Basic and acidic residues" evidence="1">
    <location>
        <begin position="1"/>
        <end position="25"/>
    </location>
</feature>
<feature type="region of interest" description="Disordered" evidence="1">
    <location>
        <begin position="1"/>
        <end position="43"/>
    </location>
</feature>
<evidence type="ECO:0000256" key="1">
    <source>
        <dbReference type="SAM" id="MobiDB-lite"/>
    </source>
</evidence>
<organism evidence="2 3">
    <name type="scientific">Modestobacter versicolor</name>
    <dbReference type="NCBI Taxonomy" id="429133"/>
    <lineage>
        <taxon>Bacteria</taxon>
        <taxon>Bacillati</taxon>
        <taxon>Actinomycetota</taxon>
        <taxon>Actinomycetes</taxon>
        <taxon>Geodermatophilales</taxon>
        <taxon>Geodermatophilaceae</taxon>
        <taxon>Modestobacter</taxon>
    </lineage>
</organism>
<dbReference type="RefSeq" id="WP_258372545.1">
    <property type="nucleotide sequence ID" value="NZ_JACIBU010000001.1"/>
</dbReference>
<name>A0A839Y8M1_9ACTN</name>
<evidence type="ECO:0000313" key="3">
    <source>
        <dbReference type="Proteomes" id="UP000580718"/>
    </source>
</evidence>
<dbReference type="Proteomes" id="UP000580718">
    <property type="component" value="Unassembled WGS sequence"/>
</dbReference>
<gene>
    <name evidence="2" type="ORF">FHX36_003471</name>
</gene>
<dbReference type="AlphaFoldDB" id="A0A839Y8M1"/>